<evidence type="ECO:0000256" key="2">
    <source>
        <dbReference type="SAM" id="SignalP"/>
    </source>
</evidence>
<feature type="coiled-coil region" evidence="1">
    <location>
        <begin position="155"/>
        <end position="182"/>
    </location>
</feature>
<feature type="signal peptide" evidence="2">
    <location>
        <begin position="1"/>
        <end position="18"/>
    </location>
</feature>
<sequence>MKFTHALTSMLLASCLGSGCTSTPPAVKDSAAGTAALMRQVAPEVEKFRTAVQIGDANTAATVASLRMNDEVSRTWLNQHVRFDGAAGNTKRLDLYMQMKAVSDSLLADDEVLRAEQAQIDADTAALLKPLPAVGAKLSNAVNAVVLLGQDRPAKAQFEEALEAWKAVAAATKENRDKLKKAAAAP</sequence>
<comment type="caution">
    <text evidence="3">The sequence shown here is derived from an EMBL/GenBank/DDBJ whole genome shotgun (WGS) entry which is preliminary data.</text>
</comment>
<accession>A0ABP3VBI8</accession>
<keyword evidence="1" id="KW-0175">Coiled coil</keyword>
<dbReference type="RefSeq" id="WP_141285298.1">
    <property type="nucleotide sequence ID" value="NZ_BAAAEW010000011.1"/>
</dbReference>
<name>A0ABP3VBI8_9BURK</name>
<evidence type="ECO:0000313" key="4">
    <source>
        <dbReference type="Proteomes" id="UP001500279"/>
    </source>
</evidence>
<evidence type="ECO:0000313" key="3">
    <source>
        <dbReference type="EMBL" id="GAA0750345.1"/>
    </source>
</evidence>
<keyword evidence="4" id="KW-1185">Reference proteome</keyword>
<feature type="chain" id="PRO_5047122728" evidence="2">
    <location>
        <begin position="19"/>
        <end position="186"/>
    </location>
</feature>
<dbReference type="PROSITE" id="PS51257">
    <property type="entry name" value="PROKAR_LIPOPROTEIN"/>
    <property type="match status" value="1"/>
</dbReference>
<keyword evidence="2" id="KW-0732">Signal</keyword>
<proteinExistence type="predicted"/>
<protein>
    <submittedName>
        <fullName evidence="3">Uncharacterized protein</fullName>
    </submittedName>
</protein>
<evidence type="ECO:0000256" key="1">
    <source>
        <dbReference type="SAM" id="Coils"/>
    </source>
</evidence>
<dbReference type="EMBL" id="BAAAEW010000011">
    <property type="protein sequence ID" value="GAA0750345.1"/>
    <property type="molecule type" value="Genomic_DNA"/>
</dbReference>
<gene>
    <name evidence="3" type="ORF">GCM10009107_21880</name>
</gene>
<reference evidence="4" key="1">
    <citation type="journal article" date="2019" name="Int. J. Syst. Evol. Microbiol.">
        <title>The Global Catalogue of Microorganisms (GCM) 10K type strain sequencing project: providing services to taxonomists for standard genome sequencing and annotation.</title>
        <authorList>
            <consortium name="The Broad Institute Genomics Platform"/>
            <consortium name="The Broad Institute Genome Sequencing Center for Infectious Disease"/>
            <person name="Wu L."/>
            <person name="Ma J."/>
        </authorList>
    </citation>
    <scope>NUCLEOTIDE SEQUENCE [LARGE SCALE GENOMIC DNA]</scope>
    <source>
        <strain evidence="4">JCM 15503</strain>
    </source>
</reference>
<organism evidence="3 4">
    <name type="scientific">Ideonella azotifigens</name>
    <dbReference type="NCBI Taxonomy" id="513160"/>
    <lineage>
        <taxon>Bacteria</taxon>
        <taxon>Pseudomonadati</taxon>
        <taxon>Pseudomonadota</taxon>
        <taxon>Betaproteobacteria</taxon>
        <taxon>Burkholderiales</taxon>
        <taxon>Sphaerotilaceae</taxon>
        <taxon>Ideonella</taxon>
    </lineage>
</organism>
<dbReference type="Proteomes" id="UP001500279">
    <property type="component" value="Unassembled WGS sequence"/>
</dbReference>